<dbReference type="InterPro" id="IPR004860">
    <property type="entry name" value="LAGLIDADG_dom"/>
</dbReference>
<dbReference type="GO" id="GO:0004519">
    <property type="term" value="F:endonuclease activity"/>
    <property type="evidence" value="ECO:0007669"/>
    <property type="project" value="UniProtKB-KW"/>
</dbReference>
<keyword evidence="2" id="KW-0255">Endonuclease</keyword>
<dbReference type="InterPro" id="IPR027434">
    <property type="entry name" value="Homing_endonucl"/>
</dbReference>
<dbReference type="AlphaFoldDB" id="A0A0G1I069"/>
<dbReference type="Proteomes" id="UP000034752">
    <property type="component" value="Unassembled WGS sequence"/>
</dbReference>
<proteinExistence type="predicted"/>
<comment type="caution">
    <text evidence="2">The sequence shown here is derived from an EMBL/GenBank/DDBJ whole genome shotgun (WGS) entry which is preliminary data.</text>
</comment>
<dbReference type="Gene3D" id="3.10.28.10">
    <property type="entry name" value="Homing endonucleases"/>
    <property type="match status" value="1"/>
</dbReference>
<dbReference type="Pfam" id="PF00961">
    <property type="entry name" value="LAGLIDADG_1"/>
    <property type="match status" value="1"/>
</dbReference>
<dbReference type="PANTHER" id="PTHR36181:SF2">
    <property type="entry name" value="INTRON-ENCODED ENDONUCLEASE AI3-RELATED"/>
    <property type="match status" value="1"/>
</dbReference>
<accession>A0A0G1I069</accession>
<evidence type="ECO:0000313" key="3">
    <source>
        <dbReference type="Proteomes" id="UP000034752"/>
    </source>
</evidence>
<dbReference type="EMBL" id="LCIJ01000007">
    <property type="protein sequence ID" value="KKT52816.1"/>
    <property type="molecule type" value="Genomic_DNA"/>
</dbReference>
<feature type="domain" description="Homing endonuclease LAGLIDADG" evidence="1">
    <location>
        <begin position="7"/>
        <end position="108"/>
    </location>
</feature>
<gene>
    <name evidence="2" type="ORF">VE96_C0007G0008</name>
</gene>
<keyword evidence="2" id="KW-0378">Hydrolase</keyword>
<name>A0A0G1I069_UNCK3</name>
<sequence>MELESYIAGFTDGEGTFSVSFNYRAKFKTKVEVRPSFSISQHKRNKKILEQIREYFGVGGLRFSKRDQNYKYEVRSINDLVSKIVPHFRKYPLKTSKQKDFEIFAKICQLVNANQHLNPKSLKEIIDWAYQMNASGKRRYSKSELLRFMTR</sequence>
<reference evidence="2 3" key="1">
    <citation type="journal article" date="2015" name="Nature">
        <title>rRNA introns, odd ribosomes, and small enigmatic genomes across a large radiation of phyla.</title>
        <authorList>
            <person name="Brown C.T."/>
            <person name="Hug L.A."/>
            <person name="Thomas B.C."/>
            <person name="Sharon I."/>
            <person name="Castelle C.J."/>
            <person name="Singh A."/>
            <person name="Wilkins M.J."/>
            <person name="Williams K.H."/>
            <person name="Banfield J.F."/>
        </authorList>
    </citation>
    <scope>NUCLEOTIDE SEQUENCE [LARGE SCALE GENOMIC DNA]</scope>
</reference>
<protein>
    <submittedName>
        <fullName evidence="2">LAGLIDADG homing endonuclease</fullName>
    </submittedName>
</protein>
<evidence type="ECO:0000313" key="2">
    <source>
        <dbReference type="EMBL" id="KKT52816.1"/>
    </source>
</evidence>
<dbReference type="SUPFAM" id="SSF55608">
    <property type="entry name" value="Homing endonucleases"/>
    <property type="match status" value="1"/>
</dbReference>
<keyword evidence="2" id="KW-0540">Nuclease</keyword>
<dbReference type="PANTHER" id="PTHR36181">
    <property type="entry name" value="INTRON-ENCODED ENDONUCLEASE AI3-RELATED"/>
    <property type="match status" value="1"/>
</dbReference>
<dbReference type="InterPro" id="IPR051289">
    <property type="entry name" value="LAGLIDADG_Endonuclease"/>
</dbReference>
<evidence type="ECO:0000259" key="1">
    <source>
        <dbReference type="Pfam" id="PF00961"/>
    </source>
</evidence>
<organism evidence="2 3">
    <name type="scientific">candidate division Kazan bacterium GW2011_GWA1_44_22</name>
    <dbReference type="NCBI Taxonomy" id="1620410"/>
    <lineage>
        <taxon>Bacteria</taxon>
        <taxon>Bacteria division Kazan-3B-28</taxon>
    </lineage>
</organism>